<feature type="transmembrane region" description="Helical" evidence="6">
    <location>
        <begin position="60"/>
        <end position="79"/>
    </location>
</feature>
<evidence type="ECO:0000256" key="1">
    <source>
        <dbReference type="ARBA" id="ARBA00008575"/>
    </source>
</evidence>
<feature type="transmembrane region" description="Helical" evidence="6">
    <location>
        <begin position="208"/>
        <end position="226"/>
    </location>
</feature>
<keyword evidence="4 6" id="KW-1133">Transmembrane helix</keyword>
<dbReference type="InterPro" id="IPR050835">
    <property type="entry name" value="ABC_transporter_sub-D"/>
</dbReference>
<feature type="domain" description="ABC transmembrane type-1" evidence="8">
    <location>
        <begin position="44"/>
        <end position="298"/>
    </location>
</feature>
<feature type="domain" description="ABC transporter" evidence="7">
    <location>
        <begin position="446"/>
        <end position="582"/>
    </location>
</feature>
<dbReference type="Gene3D" id="3.40.50.300">
    <property type="entry name" value="P-loop containing nucleotide triphosphate hydrolases"/>
    <property type="match status" value="1"/>
</dbReference>
<dbReference type="PANTHER" id="PTHR11384:SF59">
    <property type="entry name" value="LYSOSOMAL COBALAMIN TRANSPORTER ABCD4"/>
    <property type="match status" value="1"/>
</dbReference>
<gene>
    <name evidence="9" type="ORF">SPIL2461_LOCUS6331</name>
</gene>
<dbReference type="GO" id="GO:0140359">
    <property type="term" value="F:ABC-type transporter activity"/>
    <property type="evidence" value="ECO:0007669"/>
    <property type="project" value="InterPro"/>
</dbReference>
<dbReference type="InterPro" id="IPR003439">
    <property type="entry name" value="ABC_transporter-like_ATP-bd"/>
</dbReference>
<comment type="caution">
    <text evidence="9">The sequence shown here is derived from an EMBL/GenBank/DDBJ whole genome shotgun (WGS) entry which is preliminary data.</text>
</comment>
<reference evidence="9" key="1">
    <citation type="submission" date="2021-02" db="EMBL/GenBank/DDBJ databases">
        <authorList>
            <person name="Dougan E. K."/>
            <person name="Rhodes N."/>
            <person name="Thang M."/>
            <person name="Chan C."/>
        </authorList>
    </citation>
    <scope>NUCLEOTIDE SEQUENCE</scope>
</reference>
<evidence type="ECO:0000256" key="5">
    <source>
        <dbReference type="ARBA" id="ARBA00023136"/>
    </source>
</evidence>
<dbReference type="PROSITE" id="PS00675">
    <property type="entry name" value="SIGMA54_INTERACT_1"/>
    <property type="match status" value="1"/>
</dbReference>
<keyword evidence="3 6" id="KW-0812">Transmembrane</keyword>
<dbReference type="SUPFAM" id="SSF52540">
    <property type="entry name" value="P-loop containing nucleoside triphosphate hydrolases"/>
    <property type="match status" value="1"/>
</dbReference>
<proteinExistence type="inferred from homology"/>
<evidence type="ECO:0000256" key="6">
    <source>
        <dbReference type="SAM" id="Phobius"/>
    </source>
</evidence>
<dbReference type="GO" id="GO:0005886">
    <property type="term" value="C:plasma membrane"/>
    <property type="evidence" value="ECO:0007669"/>
    <property type="project" value="TreeGrafter"/>
</dbReference>
<name>A0A812N043_SYMPI</name>
<evidence type="ECO:0000259" key="7">
    <source>
        <dbReference type="Pfam" id="PF00005"/>
    </source>
</evidence>
<dbReference type="GO" id="GO:0005524">
    <property type="term" value="F:ATP binding"/>
    <property type="evidence" value="ECO:0007669"/>
    <property type="project" value="InterPro"/>
</dbReference>
<keyword evidence="10" id="KW-1185">Reference proteome</keyword>
<dbReference type="Gene3D" id="1.20.1560.10">
    <property type="entry name" value="ABC transporter type 1, transmembrane domain"/>
    <property type="match status" value="1"/>
</dbReference>
<comment type="similarity">
    <text evidence="1">Belongs to the ABC transporter superfamily. ABCD family. Peroxisomal fatty acyl CoA transporter (TC 3.A.1.203) subfamily.</text>
</comment>
<evidence type="ECO:0000259" key="8">
    <source>
        <dbReference type="Pfam" id="PF06472"/>
    </source>
</evidence>
<keyword evidence="5 6" id="KW-0472">Membrane</keyword>
<dbReference type="InterPro" id="IPR027417">
    <property type="entry name" value="P-loop_NTPase"/>
</dbReference>
<dbReference type="SUPFAM" id="SSF90123">
    <property type="entry name" value="ABC transporter transmembrane region"/>
    <property type="match status" value="1"/>
</dbReference>
<evidence type="ECO:0000313" key="9">
    <source>
        <dbReference type="EMBL" id="CAE7282172.1"/>
    </source>
</evidence>
<accession>A0A812N043</accession>
<dbReference type="AlphaFoldDB" id="A0A812N043"/>
<evidence type="ECO:0000256" key="4">
    <source>
        <dbReference type="ARBA" id="ARBA00022989"/>
    </source>
</evidence>
<evidence type="ECO:0000256" key="2">
    <source>
        <dbReference type="ARBA" id="ARBA00022448"/>
    </source>
</evidence>
<dbReference type="EMBL" id="CAJNIZ010009460">
    <property type="protein sequence ID" value="CAE7282172.1"/>
    <property type="molecule type" value="Genomic_DNA"/>
</dbReference>
<dbReference type="Proteomes" id="UP000649617">
    <property type="component" value="Unassembled WGS sequence"/>
</dbReference>
<organism evidence="9 10">
    <name type="scientific">Symbiodinium pilosum</name>
    <name type="common">Dinoflagellate</name>
    <dbReference type="NCBI Taxonomy" id="2952"/>
    <lineage>
        <taxon>Eukaryota</taxon>
        <taxon>Sar</taxon>
        <taxon>Alveolata</taxon>
        <taxon>Dinophyceae</taxon>
        <taxon>Suessiales</taxon>
        <taxon>Symbiodiniaceae</taxon>
        <taxon>Symbiodinium</taxon>
    </lineage>
</organism>
<dbReference type="GO" id="GO:0016887">
    <property type="term" value="F:ATP hydrolysis activity"/>
    <property type="evidence" value="ECO:0007669"/>
    <property type="project" value="InterPro"/>
</dbReference>
<dbReference type="InterPro" id="IPR036640">
    <property type="entry name" value="ABC1_TM_sf"/>
</dbReference>
<protein>
    <submittedName>
        <fullName evidence="9">Uncharacterized protein</fullName>
    </submittedName>
</protein>
<evidence type="ECO:0000313" key="10">
    <source>
        <dbReference type="Proteomes" id="UP000649617"/>
    </source>
</evidence>
<dbReference type="PANTHER" id="PTHR11384">
    <property type="entry name" value="ATP-BINDING CASSETTE, SUB-FAMILY D MEMBER"/>
    <property type="match status" value="1"/>
</dbReference>
<dbReference type="OrthoDB" id="435783at2759"/>
<sequence length="594" mass="67367">MHFPWAEVDWSLPLDRSDGLEGSEKVDNTFAGLTVLLAHRGSGLATIYFAGAGRVKGRCYLGLLVGIHLLGMYLDLTMFDFQQRYWNLYQQPSLPLFFELIRNWFILHFARMITYVYEFYVEDMFFLHWRDHLTRYFEAIWVPNTYIFKMQEGQKFDNPDQRIHVDIVSFISQTYSLTFGVLKVLVNLGMYTYMLAKITPASMHWSSLVGTALLYSTAGSIVMHLLGSDLAHFSWLGERLGGDFRSELRRVYDQSETVASLRSEEAELGRLQHSFERIKLNTWLSMLLEKRLNIFQKWYSPLREVLFMCLLAPFFIRGQVSLGRLKQCETALDRISDALSFLVDNYSKLSSYRATVDRLYNFRASCLSYLKPTKGAEDSQDGIDADVITRLAPRGIPSRWPRLLGGIDSKEPPEAGAREAMAVTRTDALELQVRGLRLPSGEILFDHVDFEAASGDMVLLCGEEGAGKSTLLRALAGIWPYMDNQEGSAVCREDLVLIPQKPRLPMPMTMHEAVAFPHAAERYTTAEVQSALEQVGLGELMLKGLDVQMDVNSTLSGGEFQRLLVAHCLVAKPSWVLLDESMAHMSAGSRSELY</sequence>
<dbReference type="Pfam" id="PF00005">
    <property type="entry name" value="ABC_tran"/>
    <property type="match status" value="1"/>
</dbReference>
<dbReference type="InterPro" id="IPR011527">
    <property type="entry name" value="ABC1_TM_dom"/>
</dbReference>
<dbReference type="InterPro" id="IPR025662">
    <property type="entry name" value="Sigma_54_int_dom_ATP-bd_1"/>
</dbReference>
<evidence type="ECO:0000256" key="3">
    <source>
        <dbReference type="ARBA" id="ARBA00022692"/>
    </source>
</evidence>
<feature type="non-terminal residue" evidence="9">
    <location>
        <position position="594"/>
    </location>
</feature>
<dbReference type="Pfam" id="PF06472">
    <property type="entry name" value="ABC_membrane_2"/>
    <property type="match status" value="1"/>
</dbReference>
<keyword evidence="2" id="KW-0813">Transport</keyword>